<feature type="transmembrane region" description="Helical" evidence="9">
    <location>
        <begin position="127"/>
        <end position="145"/>
    </location>
</feature>
<dbReference type="PROSITE" id="PS01022">
    <property type="entry name" value="PTR2_1"/>
    <property type="match status" value="1"/>
</dbReference>
<comment type="subcellular location">
    <subcellularLocation>
        <location evidence="1">Cell membrane</location>
        <topology evidence="1">Multi-pass membrane protein</topology>
    </subcellularLocation>
    <subcellularLocation>
        <location evidence="8">Membrane</location>
        <topology evidence="8">Multi-pass membrane protein</topology>
    </subcellularLocation>
</comment>
<dbReference type="PANTHER" id="PTHR23517:SF15">
    <property type="entry name" value="PROTON-DEPENDENT OLIGOPEPTIDE FAMILY TRANSPORT PROTEIN"/>
    <property type="match status" value="1"/>
</dbReference>
<accession>A0A3M9XRN6</accession>
<keyword evidence="5" id="KW-0571">Peptide transport</keyword>
<feature type="transmembrane region" description="Helical" evidence="9">
    <location>
        <begin position="352"/>
        <end position="378"/>
    </location>
</feature>
<dbReference type="InterPro" id="IPR000109">
    <property type="entry name" value="POT_fam"/>
</dbReference>
<dbReference type="InterPro" id="IPR005279">
    <property type="entry name" value="Dipep/tripep_permease"/>
</dbReference>
<dbReference type="GO" id="GO:0005886">
    <property type="term" value="C:plasma membrane"/>
    <property type="evidence" value="ECO:0007669"/>
    <property type="project" value="UniProtKB-SubCell"/>
</dbReference>
<evidence type="ECO:0000256" key="1">
    <source>
        <dbReference type="ARBA" id="ARBA00004651"/>
    </source>
</evidence>
<keyword evidence="2 8" id="KW-0813">Transport</keyword>
<keyword evidence="11" id="KW-1185">Reference proteome</keyword>
<proteinExistence type="inferred from homology"/>
<keyword evidence="4 8" id="KW-0812">Transmembrane</keyword>
<dbReference type="GO" id="GO:0006857">
    <property type="term" value="P:oligopeptide transport"/>
    <property type="evidence" value="ECO:0007669"/>
    <property type="project" value="InterPro"/>
</dbReference>
<feature type="transmembrane region" description="Helical" evidence="9">
    <location>
        <begin position="287"/>
        <end position="306"/>
    </location>
</feature>
<keyword evidence="7 9" id="KW-0472">Membrane</keyword>
<evidence type="ECO:0000256" key="7">
    <source>
        <dbReference type="ARBA" id="ARBA00023136"/>
    </source>
</evidence>
<sequence>MQRSDDFLGHPRGLGFLFASEMWERFSYYGMRALLVLYMVDYLLTPERMDAALGLNALKRGLETIFGPLGPQPFASQIYGLYTGLVYLAPILGGAIADRWLGRARTIVIGAALMAVGHFMMAYDRLFLIALLCIALGCGGFKPNISVQVGELYTRADARRDRAYSIFYVGINIGAFFAPLVCGTVGETIGWHYGFACAGVGMAIGLATYVIGLPSLPLEPMRGVRRAPTAQARAQFRRSLIILMLLFAPSALFWAAFEQQGNTIALWAAQSTDRGVDVFGWRAEIPVTWFQAFNPLMIFLFTPPLVSFWSRLSRAGREPSTIGKMSLGCLGVAVSYGVMALAAWTSDGGKASWLWLLAFFCVITVSELHFSPIALSLVSHVAPEGSRSALMGVWFTSMFLGNLLAGWLGSLWSSVPSVYFFLLMGALGVVGALIVEAARRPLGGLLSSRVRRRGD</sequence>
<evidence type="ECO:0000256" key="3">
    <source>
        <dbReference type="ARBA" id="ARBA00022475"/>
    </source>
</evidence>
<evidence type="ECO:0000256" key="4">
    <source>
        <dbReference type="ARBA" id="ARBA00022692"/>
    </source>
</evidence>
<evidence type="ECO:0000256" key="2">
    <source>
        <dbReference type="ARBA" id="ARBA00022448"/>
    </source>
</evidence>
<feature type="transmembrane region" description="Helical" evidence="9">
    <location>
        <begin position="166"/>
        <end position="186"/>
    </location>
</feature>
<feature type="transmembrane region" description="Helical" evidence="9">
    <location>
        <begin position="104"/>
        <end position="121"/>
    </location>
</feature>
<dbReference type="CDD" id="cd17346">
    <property type="entry name" value="MFS_DtpA_like"/>
    <property type="match status" value="1"/>
</dbReference>
<evidence type="ECO:0000256" key="5">
    <source>
        <dbReference type="ARBA" id="ARBA00022856"/>
    </source>
</evidence>
<protein>
    <submittedName>
        <fullName evidence="10">MFS transporter</fullName>
    </submittedName>
</protein>
<gene>
    <name evidence="10" type="ORF">D1O30_08120</name>
</gene>
<keyword evidence="5" id="KW-0653">Protein transport</keyword>
<feature type="transmembrane region" description="Helical" evidence="9">
    <location>
        <begin position="390"/>
        <end position="412"/>
    </location>
</feature>
<feature type="transmembrane region" description="Helical" evidence="9">
    <location>
        <begin position="78"/>
        <end position="97"/>
    </location>
</feature>
<feature type="transmembrane region" description="Helical" evidence="9">
    <location>
        <begin position="192"/>
        <end position="218"/>
    </location>
</feature>
<dbReference type="SUPFAM" id="SSF103473">
    <property type="entry name" value="MFS general substrate transporter"/>
    <property type="match status" value="1"/>
</dbReference>
<name>A0A3M9XRN6_9HYPH</name>
<dbReference type="NCBIfam" id="TIGR00924">
    <property type="entry name" value="yjdL_sub1_fam"/>
    <property type="match status" value="1"/>
</dbReference>
<dbReference type="RefSeq" id="WP_123175539.1">
    <property type="nucleotide sequence ID" value="NZ_QWDD01000001.1"/>
</dbReference>
<dbReference type="OrthoDB" id="9772725at2"/>
<dbReference type="AlphaFoldDB" id="A0A3M9XRN6"/>
<dbReference type="Gene3D" id="1.20.1250.20">
    <property type="entry name" value="MFS general substrate transporter like domains"/>
    <property type="match status" value="2"/>
</dbReference>
<keyword evidence="6 9" id="KW-1133">Transmembrane helix</keyword>
<evidence type="ECO:0000313" key="11">
    <source>
        <dbReference type="Proteomes" id="UP000268623"/>
    </source>
</evidence>
<evidence type="ECO:0000256" key="8">
    <source>
        <dbReference type="RuleBase" id="RU003755"/>
    </source>
</evidence>
<feature type="transmembrane region" description="Helical" evidence="9">
    <location>
        <begin position="239"/>
        <end position="257"/>
    </location>
</feature>
<dbReference type="PANTHER" id="PTHR23517">
    <property type="entry name" value="RESISTANCE PROTEIN MDTM, PUTATIVE-RELATED-RELATED"/>
    <property type="match status" value="1"/>
</dbReference>
<feature type="transmembrane region" description="Helical" evidence="9">
    <location>
        <begin position="418"/>
        <end position="438"/>
    </location>
</feature>
<keyword evidence="3" id="KW-1003">Cell membrane</keyword>
<feature type="transmembrane region" description="Helical" evidence="9">
    <location>
        <begin position="327"/>
        <end position="346"/>
    </location>
</feature>
<organism evidence="10 11">
    <name type="scientific">Methylocystis hirsuta</name>
    <dbReference type="NCBI Taxonomy" id="369798"/>
    <lineage>
        <taxon>Bacteria</taxon>
        <taxon>Pseudomonadati</taxon>
        <taxon>Pseudomonadota</taxon>
        <taxon>Alphaproteobacteria</taxon>
        <taxon>Hyphomicrobiales</taxon>
        <taxon>Methylocystaceae</taxon>
        <taxon>Methylocystis</taxon>
    </lineage>
</organism>
<dbReference type="InterPro" id="IPR036259">
    <property type="entry name" value="MFS_trans_sf"/>
</dbReference>
<reference evidence="10 11" key="1">
    <citation type="submission" date="2018-08" db="EMBL/GenBank/DDBJ databases">
        <title>Genome sequence of Methylocystis hirsuta CSC1, a methanotroph able to accumulate PHAs.</title>
        <authorList>
            <person name="Bordel S."/>
            <person name="Rodriguez E."/>
            <person name="Gancedo J."/>
            <person name="Munoz R."/>
        </authorList>
    </citation>
    <scope>NUCLEOTIDE SEQUENCE [LARGE SCALE GENOMIC DNA]</scope>
    <source>
        <strain evidence="10 11">CSC1</strain>
    </source>
</reference>
<evidence type="ECO:0000256" key="6">
    <source>
        <dbReference type="ARBA" id="ARBA00022989"/>
    </source>
</evidence>
<evidence type="ECO:0000256" key="9">
    <source>
        <dbReference type="SAM" id="Phobius"/>
    </source>
</evidence>
<dbReference type="GO" id="GO:1904680">
    <property type="term" value="F:peptide transmembrane transporter activity"/>
    <property type="evidence" value="ECO:0007669"/>
    <property type="project" value="InterPro"/>
</dbReference>
<dbReference type="PROSITE" id="PS01023">
    <property type="entry name" value="PTR2_2"/>
    <property type="match status" value="1"/>
</dbReference>
<dbReference type="InterPro" id="IPR050171">
    <property type="entry name" value="MFS_Transporters"/>
</dbReference>
<comment type="caution">
    <text evidence="10">The sequence shown here is derived from an EMBL/GenBank/DDBJ whole genome shotgun (WGS) entry which is preliminary data.</text>
</comment>
<comment type="similarity">
    <text evidence="8">Belongs to the major facilitator superfamily. Proton-dependent oligopeptide transporter (POT/PTR) (TC 2.A.17) family.</text>
</comment>
<evidence type="ECO:0000313" key="10">
    <source>
        <dbReference type="EMBL" id="RNJ49570.1"/>
    </source>
</evidence>
<dbReference type="Pfam" id="PF00854">
    <property type="entry name" value="PTR2"/>
    <property type="match status" value="2"/>
</dbReference>
<dbReference type="Proteomes" id="UP000268623">
    <property type="component" value="Unassembled WGS sequence"/>
</dbReference>
<dbReference type="InterPro" id="IPR018456">
    <property type="entry name" value="PTR2_symporter_CS"/>
</dbReference>
<dbReference type="EMBL" id="QWDD01000001">
    <property type="protein sequence ID" value="RNJ49570.1"/>
    <property type="molecule type" value="Genomic_DNA"/>
</dbReference>